<accession>A0ABM6F8L4</accession>
<organism evidence="2 3">
    <name type="scientific">Cupriavidus malaysiensis</name>
    <dbReference type="NCBI Taxonomy" id="367825"/>
    <lineage>
        <taxon>Bacteria</taxon>
        <taxon>Pseudomonadati</taxon>
        <taxon>Pseudomonadota</taxon>
        <taxon>Betaproteobacteria</taxon>
        <taxon>Burkholderiales</taxon>
        <taxon>Burkholderiaceae</taxon>
        <taxon>Cupriavidus</taxon>
    </lineage>
</organism>
<sequence>MDRPRLSVCIATYRRAALLDALLGDLAAQTHAPQQIVVVDNDPLGSAADVVAAWQRRWPEVAWVYQIQPQKNISLTRNCAVALADGAWLAFIDDDERAPPRWLEALEAARDQYQADGILAPVVPELPPHAPAWVRRGKLYDDPHMASGTIVPHNVMRIGNALLAAAWLKRIDPVFDPAFGLTGGEDGDMLMRLVNGGARIVWSEEAAVTEPVADARMQVDWILKRAMRGGQDFARHFRAGKLGGRPGALRSLLFYARAGAQAALSAGLALLTLPFGRHHAVYWLARCSANVGKLSVLGGWHYREYA</sequence>
<dbReference type="Proteomes" id="UP000177515">
    <property type="component" value="Chromosome 1"/>
</dbReference>
<dbReference type="EMBL" id="CP017754">
    <property type="protein sequence ID" value="AOZ07998.1"/>
    <property type="molecule type" value="Genomic_DNA"/>
</dbReference>
<gene>
    <name evidence="2" type="ORF">BKK80_05745</name>
</gene>
<dbReference type="CDD" id="cd00761">
    <property type="entry name" value="Glyco_tranf_GTA_type"/>
    <property type="match status" value="1"/>
</dbReference>
<evidence type="ECO:0000313" key="2">
    <source>
        <dbReference type="EMBL" id="AOZ07998.1"/>
    </source>
</evidence>
<reference evidence="2 3" key="1">
    <citation type="submission" date="2016-10" db="EMBL/GenBank/DDBJ databases">
        <title>Complete genome sequences of three Cupriavidus strains isolated from various Malaysian environments.</title>
        <authorList>
            <person name="Abdullah A.A.-A."/>
            <person name="Shafie N.A.H."/>
            <person name="Lau N.S."/>
        </authorList>
    </citation>
    <scope>NUCLEOTIDE SEQUENCE [LARGE SCALE GENOMIC DNA]</scope>
    <source>
        <strain evidence="2 3">USMAA1020</strain>
    </source>
</reference>
<dbReference type="InterPro" id="IPR050834">
    <property type="entry name" value="Glycosyltransf_2"/>
</dbReference>
<name>A0ABM6F8L4_9BURK</name>
<dbReference type="PANTHER" id="PTHR43685">
    <property type="entry name" value="GLYCOSYLTRANSFERASE"/>
    <property type="match status" value="1"/>
</dbReference>
<keyword evidence="3" id="KW-1185">Reference proteome</keyword>
<evidence type="ECO:0000313" key="3">
    <source>
        <dbReference type="Proteomes" id="UP000177515"/>
    </source>
</evidence>
<dbReference type="SUPFAM" id="SSF53448">
    <property type="entry name" value="Nucleotide-diphospho-sugar transferases"/>
    <property type="match status" value="1"/>
</dbReference>
<dbReference type="Pfam" id="PF00535">
    <property type="entry name" value="Glycos_transf_2"/>
    <property type="match status" value="1"/>
</dbReference>
<dbReference type="InterPro" id="IPR001173">
    <property type="entry name" value="Glyco_trans_2-like"/>
</dbReference>
<protein>
    <submittedName>
        <fullName evidence="2">Capsular biosynthesis protein</fullName>
    </submittedName>
</protein>
<proteinExistence type="predicted"/>
<dbReference type="Gene3D" id="3.90.550.10">
    <property type="entry name" value="Spore Coat Polysaccharide Biosynthesis Protein SpsA, Chain A"/>
    <property type="match status" value="1"/>
</dbReference>
<evidence type="ECO:0000259" key="1">
    <source>
        <dbReference type="Pfam" id="PF00535"/>
    </source>
</evidence>
<feature type="domain" description="Glycosyltransferase 2-like" evidence="1">
    <location>
        <begin position="7"/>
        <end position="122"/>
    </location>
</feature>
<dbReference type="PANTHER" id="PTHR43685:SF11">
    <property type="entry name" value="GLYCOSYLTRANSFERASE TAGX-RELATED"/>
    <property type="match status" value="1"/>
</dbReference>
<dbReference type="InterPro" id="IPR029044">
    <property type="entry name" value="Nucleotide-diphossugar_trans"/>
</dbReference>